<dbReference type="EMBL" id="PDNU01000007">
    <property type="protein sequence ID" value="PHK95773.1"/>
    <property type="molecule type" value="Genomic_DNA"/>
</dbReference>
<dbReference type="SUPFAM" id="SSF53448">
    <property type="entry name" value="Nucleotide-diphospho-sugar transferases"/>
    <property type="match status" value="1"/>
</dbReference>
<keyword evidence="2" id="KW-1185">Reference proteome</keyword>
<reference evidence="1 2" key="1">
    <citation type="submission" date="2017-10" db="EMBL/GenBank/DDBJ databases">
        <authorList>
            <person name="Banno H."/>
            <person name="Chua N.-H."/>
        </authorList>
    </citation>
    <scope>NUCLEOTIDE SEQUENCE [LARGE SCALE GENOMIC DNA]</scope>
    <source>
        <strain evidence="1 2">YW11</strain>
    </source>
</reference>
<name>A0A2C7ADP9_9PROT</name>
<organism evidence="1 2">
    <name type="scientific">Teichococcus rhizosphaerae</name>
    <dbReference type="NCBI Taxonomy" id="1335062"/>
    <lineage>
        <taxon>Bacteria</taxon>
        <taxon>Pseudomonadati</taxon>
        <taxon>Pseudomonadota</taxon>
        <taxon>Alphaproteobacteria</taxon>
        <taxon>Acetobacterales</taxon>
        <taxon>Roseomonadaceae</taxon>
        <taxon>Roseomonas</taxon>
    </lineage>
</organism>
<protein>
    <recommendedName>
        <fullName evidence="3">Glycosyl transferase family 2</fullName>
    </recommendedName>
</protein>
<proteinExistence type="predicted"/>
<dbReference type="OrthoDB" id="7276437at2"/>
<dbReference type="InterPro" id="IPR029044">
    <property type="entry name" value="Nucleotide-diphossugar_trans"/>
</dbReference>
<dbReference type="Gene3D" id="3.90.550.10">
    <property type="entry name" value="Spore Coat Polysaccharide Biosynthesis Protein SpsA, Chain A"/>
    <property type="match status" value="1"/>
</dbReference>
<evidence type="ECO:0008006" key="3">
    <source>
        <dbReference type="Google" id="ProtNLM"/>
    </source>
</evidence>
<gene>
    <name evidence="1" type="ORF">CR162_06500</name>
</gene>
<evidence type="ECO:0000313" key="1">
    <source>
        <dbReference type="EMBL" id="PHK95773.1"/>
    </source>
</evidence>
<dbReference type="RefSeq" id="WP_099094732.1">
    <property type="nucleotide sequence ID" value="NZ_PDNU01000007.1"/>
</dbReference>
<dbReference type="Proteomes" id="UP000223527">
    <property type="component" value="Unassembled WGS sequence"/>
</dbReference>
<sequence length="372" mass="42573">MAETVRGISAPIIIFAFDRAPYLERFCASLKAQQGVALDPSRIYLLQDGAVSAASGVRYAEDQAIADSVATFHAAFPEGQVLQSPDNLGIAFNIQRGEKLAFETLKAETAYFFEDDLELGPAYLTMMERLNEALAPFPEVGYFAVYGDHRATPEPGLVRAVPLDHHWAFGLRREAWRRINAWLKPYLEIIRRTDYPNRNHLAVYRWLEGHEMAIDKSSQDAMKALACAQLGLARVMTDTCFGRYIGEKGASFNERRFREMGYDRMTPVERGDLPIEPVTAARVAAILGRQQAHFRRFRQQEFGAFLERYAARHWDPDRPLTREEVADLYRLLLDRLPEGENIYEQHVGRSSVRRLRRIIFGSREFRGRNTAR</sequence>
<accession>A0A2C7ADP9</accession>
<evidence type="ECO:0000313" key="2">
    <source>
        <dbReference type="Proteomes" id="UP000223527"/>
    </source>
</evidence>
<dbReference type="AlphaFoldDB" id="A0A2C7ADP9"/>
<comment type="caution">
    <text evidence="1">The sequence shown here is derived from an EMBL/GenBank/DDBJ whole genome shotgun (WGS) entry which is preliminary data.</text>
</comment>